<keyword evidence="3" id="KW-0808">Transferase</keyword>
<feature type="transmembrane region" description="Helical" evidence="1">
    <location>
        <begin position="188"/>
        <end position="206"/>
    </location>
</feature>
<reference evidence="4" key="1">
    <citation type="submission" date="2015-11" db="EMBL/GenBank/DDBJ databases">
        <authorList>
            <person name="Varghese N."/>
        </authorList>
    </citation>
    <scope>NUCLEOTIDE SEQUENCE [LARGE SCALE GENOMIC DNA]</scope>
    <source>
        <strain evidence="4">DSM 45899</strain>
    </source>
</reference>
<dbReference type="InterPro" id="IPR002656">
    <property type="entry name" value="Acyl_transf_3_dom"/>
</dbReference>
<feature type="transmembrane region" description="Helical" evidence="1">
    <location>
        <begin position="246"/>
        <end position="265"/>
    </location>
</feature>
<protein>
    <submittedName>
        <fullName evidence="3">Acyltransferase family protein</fullName>
    </submittedName>
</protein>
<organism evidence="3 4">
    <name type="scientific">Parafrankia irregularis</name>
    <dbReference type="NCBI Taxonomy" id="795642"/>
    <lineage>
        <taxon>Bacteria</taxon>
        <taxon>Bacillati</taxon>
        <taxon>Actinomycetota</taxon>
        <taxon>Actinomycetes</taxon>
        <taxon>Frankiales</taxon>
        <taxon>Frankiaceae</taxon>
        <taxon>Parafrankia</taxon>
    </lineage>
</organism>
<feature type="transmembrane region" description="Helical" evidence="1">
    <location>
        <begin position="126"/>
        <end position="144"/>
    </location>
</feature>
<feature type="transmembrane region" description="Helical" evidence="1">
    <location>
        <begin position="317"/>
        <end position="346"/>
    </location>
</feature>
<feature type="transmembrane region" description="Helical" evidence="1">
    <location>
        <begin position="80"/>
        <end position="105"/>
    </location>
</feature>
<sequence>MAVVKAGHRRLRTIPWKAAPVPALRELAEQTPPSRERYVDLLRAISILLVVLGHWLVSVITHDRNGQLTGHSALESMTWMYPFTWLVQVMPLFFIAGGYANAASLAAHRGRGGGTATWLRDRGIRLLRPTTVFLVVLAVIALFAQPLGADRSLARLAVWFATIQLWFLSAYLVVVLLTPAMYWLHQRFGWAVVVVLVVLVALGDVARINGHPALANGGYVYGWLVMHQIGFFWWDGRLPFRPRVWAPLLFGGLATVMALTLAGPYPVSMVDVSGKEPHNASPPTLALIAATAFQLGLVMMLRGPAERWLRRRRPWQAVIGVNMVVFTLFLWHMCAVLLLVGLLNALDALPTPTAGTFSWWLWRLPWFLMLTVIMTGLVAVFGRIEIRGRRPAPGRLPLWPARRPASPVRCLVLTVAAYTGALAGLISNNVAPSRAHYLVGMPLGGLLAYLAGAALLWLAR</sequence>
<feature type="transmembrane region" description="Helical" evidence="1">
    <location>
        <begin position="366"/>
        <end position="386"/>
    </location>
</feature>
<evidence type="ECO:0000259" key="2">
    <source>
        <dbReference type="Pfam" id="PF01757"/>
    </source>
</evidence>
<keyword evidence="1" id="KW-1133">Transmembrane helix</keyword>
<dbReference type="AlphaFoldDB" id="A0A0S4QYL2"/>
<dbReference type="GO" id="GO:0016747">
    <property type="term" value="F:acyltransferase activity, transferring groups other than amino-acyl groups"/>
    <property type="evidence" value="ECO:0007669"/>
    <property type="project" value="InterPro"/>
</dbReference>
<feature type="transmembrane region" description="Helical" evidence="1">
    <location>
        <begin position="285"/>
        <end position="305"/>
    </location>
</feature>
<evidence type="ECO:0000256" key="1">
    <source>
        <dbReference type="SAM" id="Phobius"/>
    </source>
</evidence>
<name>A0A0S4QYL2_9ACTN</name>
<keyword evidence="1" id="KW-0812">Transmembrane</keyword>
<feature type="transmembrane region" description="Helical" evidence="1">
    <location>
        <begin position="438"/>
        <end position="459"/>
    </location>
</feature>
<feature type="transmembrane region" description="Helical" evidence="1">
    <location>
        <begin position="218"/>
        <end position="234"/>
    </location>
</feature>
<keyword evidence="1" id="KW-0472">Membrane</keyword>
<feature type="domain" description="Acyltransferase 3" evidence="2">
    <location>
        <begin position="37"/>
        <end position="376"/>
    </location>
</feature>
<keyword evidence="4" id="KW-1185">Reference proteome</keyword>
<gene>
    <name evidence="3" type="ORF">Ga0074812_14257</name>
</gene>
<dbReference type="Proteomes" id="UP000198802">
    <property type="component" value="Unassembled WGS sequence"/>
</dbReference>
<feature type="transmembrane region" description="Helical" evidence="1">
    <location>
        <begin position="407"/>
        <end position="426"/>
    </location>
</feature>
<dbReference type="Pfam" id="PF01757">
    <property type="entry name" value="Acyl_transf_3"/>
    <property type="match status" value="1"/>
</dbReference>
<accession>A0A0S4QYL2</accession>
<keyword evidence="3" id="KW-0012">Acyltransferase</keyword>
<dbReference type="EMBL" id="FAOZ01000042">
    <property type="protein sequence ID" value="CUU60579.1"/>
    <property type="molecule type" value="Genomic_DNA"/>
</dbReference>
<evidence type="ECO:0000313" key="4">
    <source>
        <dbReference type="Proteomes" id="UP000198802"/>
    </source>
</evidence>
<evidence type="ECO:0000313" key="3">
    <source>
        <dbReference type="EMBL" id="CUU60579.1"/>
    </source>
</evidence>
<feature type="transmembrane region" description="Helical" evidence="1">
    <location>
        <begin position="156"/>
        <end position="176"/>
    </location>
</feature>
<proteinExistence type="predicted"/>
<feature type="transmembrane region" description="Helical" evidence="1">
    <location>
        <begin position="41"/>
        <end position="60"/>
    </location>
</feature>